<dbReference type="InterPro" id="IPR001173">
    <property type="entry name" value="Glyco_trans_2-like"/>
</dbReference>
<dbReference type="AlphaFoldDB" id="A0A1I3TX09"/>
<evidence type="ECO:0000259" key="1">
    <source>
        <dbReference type="Pfam" id="PF00535"/>
    </source>
</evidence>
<dbReference type="OrthoDB" id="9771846at2"/>
<organism evidence="2 3">
    <name type="scientific">Jannaschia pohangensis</name>
    <dbReference type="NCBI Taxonomy" id="390807"/>
    <lineage>
        <taxon>Bacteria</taxon>
        <taxon>Pseudomonadati</taxon>
        <taxon>Pseudomonadota</taxon>
        <taxon>Alphaproteobacteria</taxon>
        <taxon>Rhodobacterales</taxon>
        <taxon>Roseobacteraceae</taxon>
        <taxon>Jannaschia</taxon>
    </lineage>
</organism>
<reference evidence="2 3" key="1">
    <citation type="submission" date="2016-10" db="EMBL/GenBank/DDBJ databases">
        <authorList>
            <person name="de Groot N.N."/>
        </authorList>
    </citation>
    <scope>NUCLEOTIDE SEQUENCE [LARGE SCALE GENOMIC DNA]</scope>
    <source>
        <strain evidence="2 3">DSM 19073</strain>
    </source>
</reference>
<accession>A0A1I3TX09</accession>
<dbReference type="EMBL" id="FORA01000006">
    <property type="protein sequence ID" value="SFJ75182.1"/>
    <property type="molecule type" value="Genomic_DNA"/>
</dbReference>
<dbReference type="RefSeq" id="WP_092784187.1">
    <property type="nucleotide sequence ID" value="NZ_FORA01000006.1"/>
</dbReference>
<dbReference type="STRING" id="390807.SAMN04488095_3564"/>
<evidence type="ECO:0000313" key="3">
    <source>
        <dbReference type="Proteomes" id="UP000199110"/>
    </source>
</evidence>
<dbReference type="Gene3D" id="3.90.550.10">
    <property type="entry name" value="Spore Coat Polysaccharide Biosynthesis Protein SpsA, Chain A"/>
    <property type="match status" value="1"/>
</dbReference>
<dbReference type="InterPro" id="IPR029044">
    <property type="entry name" value="Nucleotide-diphossugar_trans"/>
</dbReference>
<protein>
    <submittedName>
        <fullName evidence="2">Glycosyltransferase, GT2 family</fullName>
    </submittedName>
</protein>
<keyword evidence="2" id="KW-0808">Transferase</keyword>
<dbReference type="Proteomes" id="UP000199110">
    <property type="component" value="Unassembled WGS sequence"/>
</dbReference>
<dbReference type="Pfam" id="PF00535">
    <property type="entry name" value="Glycos_transf_2"/>
    <property type="match status" value="1"/>
</dbReference>
<dbReference type="CDD" id="cd04186">
    <property type="entry name" value="GT_2_like_c"/>
    <property type="match status" value="1"/>
</dbReference>
<sequence>MSDRVTIVTVAYNSSEVLRDLIASVPPSADLAIVDNGSHDIEALRVLCDRPGVRLIENGENLGFGTACNVGAQGSTRDFLFFLNPDARLRPDTLDRLCAAADRYPDASAFNPLIREPDGSTFFRRRSVLLPRSRWMPRGAPTEDREITLLSGAAIFARRSAFEAIGGFDEDIFLFHEDDDISLRLEARGPLMFIRDAVVIHGGGSTSGDRAEVAAFKARLMGQSRVQTTIKHGIPFARVRNLADAGLQAMNVMVLFSRRKRAKNWAFLRGVWDETFSRGKT</sequence>
<gene>
    <name evidence="2" type="ORF">SAMN04488095_3564</name>
</gene>
<dbReference type="PANTHER" id="PTHR43179">
    <property type="entry name" value="RHAMNOSYLTRANSFERASE WBBL"/>
    <property type="match status" value="1"/>
</dbReference>
<keyword evidence="3" id="KW-1185">Reference proteome</keyword>
<feature type="domain" description="Glycosyltransferase 2-like" evidence="1">
    <location>
        <begin position="6"/>
        <end position="165"/>
    </location>
</feature>
<name>A0A1I3TX09_9RHOB</name>
<dbReference type="SUPFAM" id="SSF53448">
    <property type="entry name" value="Nucleotide-diphospho-sugar transferases"/>
    <property type="match status" value="1"/>
</dbReference>
<dbReference type="PANTHER" id="PTHR43179:SF7">
    <property type="entry name" value="RHAMNOSYLTRANSFERASE WBBL"/>
    <property type="match status" value="1"/>
</dbReference>
<proteinExistence type="predicted"/>
<evidence type="ECO:0000313" key="2">
    <source>
        <dbReference type="EMBL" id="SFJ75182.1"/>
    </source>
</evidence>
<dbReference type="GO" id="GO:0016740">
    <property type="term" value="F:transferase activity"/>
    <property type="evidence" value="ECO:0007669"/>
    <property type="project" value="UniProtKB-KW"/>
</dbReference>